<evidence type="ECO:0000313" key="2">
    <source>
        <dbReference type="Proteomes" id="UP000248857"/>
    </source>
</evidence>
<evidence type="ECO:0000313" key="1">
    <source>
        <dbReference type="EMBL" id="PZD74774.1"/>
    </source>
</evidence>
<dbReference type="AlphaFoldDB" id="A0A2W1JZB5"/>
<organism evidence="1 2">
    <name type="scientific">Acaryochloris thomasi RCC1774</name>
    <dbReference type="NCBI Taxonomy" id="1764569"/>
    <lineage>
        <taxon>Bacteria</taxon>
        <taxon>Bacillati</taxon>
        <taxon>Cyanobacteriota</taxon>
        <taxon>Cyanophyceae</taxon>
        <taxon>Acaryochloridales</taxon>
        <taxon>Acaryochloridaceae</taxon>
        <taxon>Acaryochloris</taxon>
        <taxon>Acaryochloris thomasi</taxon>
    </lineage>
</organism>
<dbReference type="EMBL" id="PQWO01000002">
    <property type="protein sequence ID" value="PZD74774.1"/>
    <property type="molecule type" value="Genomic_DNA"/>
</dbReference>
<keyword evidence="2" id="KW-1185">Reference proteome</keyword>
<gene>
    <name evidence="1" type="ORF">C1752_01043</name>
</gene>
<dbReference type="Proteomes" id="UP000248857">
    <property type="component" value="Unassembled WGS sequence"/>
</dbReference>
<proteinExistence type="predicted"/>
<reference evidence="1 2" key="1">
    <citation type="journal article" date="2018" name="Sci. Rep.">
        <title>A novel species of the marine cyanobacterium Acaryochloris with a unique pigment content and lifestyle.</title>
        <authorList>
            <person name="Partensky F."/>
            <person name="Six C."/>
            <person name="Ratin M."/>
            <person name="Garczarek L."/>
            <person name="Vaulot D."/>
            <person name="Probert I."/>
            <person name="Calteau A."/>
            <person name="Gourvil P."/>
            <person name="Marie D."/>
            <person name="Grebert T."/>
            <person name="Bouchier C."/>
            <person name="Le Panse S."/>
            <person name="Gachenot M."/>
            <person name="Rodriguez F."/>
            <person name="Garrido J.L."/>
        </authorList>
    </citation>
    <scope>NUCLEOTIDE SEQUENCE [LARGE SCALE GENOMIC DNA]</scope>
    <source>
        <strain evidence="1 2">RCC1774</strain>
    </source>
</reference>
<name>A0A2W1JZB5_9CYAN</name>
<sequence length="209" mass="23979">MNGRTHIKASLLIAQMSKTAQPSKTIAEHKSFYPLVKLLKLQGQRRLNRKRQDLGLPGLSGPNRIRNIEETNCQAKSQIKSRSEICLCNPLHRKHVVLCDSSLDISEQDNVTFKITGSRQVIFRLKTPSFATPVHFLLCRSLARRDGWPTTLTCRRTSFRLLFESRQATFHGAELRFPIRGRMGHGHAQIVHPKTYRRVPLKLSNRYLS</sequence>
<comment type="caution">
    <text evidence="1">The sequence shown here is derived from an EMBL/GenBank/DDBJ whole genome shotgun (WGS) entry which is preliminary data.</text>
</comment>
<protein>
    <submittedName>
        <fullName evidence="1">Uncharacterized protein</fullName>
    </submittedName>
</protein>
<accession>A0A2W1JZB5</accession>